<evidence type="ECO:0000256" key="1">
    <source>
        <dbReference type="ARBA" id="ARBA00010515"/>
    </source>
</evidence>
<sequence>MDSLNNHVLHDFRFFRVYNDGRIETFRSTHKIPPSNDQITGSTFSPEFHKLANSSATKSNAIVISIEYGLFPKRHLLACYEDSWAGLQLVASHANRDGSRAMVPGVKLVGLILVHPFLGGTEDDHMWLYMCPTNGGLEDPRLKPSIEDLSKLRWRDQDGMSRFLAANINVEMAKSHINAKSAKSPSEEIESFRQGNNEMDLRGAKGGCTTAFSFNEGALDKEGGRETV</sequence>
<name>A0A5N6QSM0_9ROSI</name>
<reference evidence="3 4" key="1">
    <citation type="submission" date="2019-06" db="EMBL/GenBank/DDBJ databases">
        <title>A chromosomal-level reference genome of Carpinus fangiana (Coryloideae, Betulaceae).</title>
        <authorList>
            <person name="Yang X."/>
            <person name="Wang Z."/>
            <person name="Zhang L."/>
            <person name="Hao G."/>
            <person name="Liu J."/>
            <person name="Yang Y."/>
        </authorList>
    </citation>
    <scope>NUCLEOTIDE SEQUENCE [LARGE SCALE GENOMIC DNA]</scope>
    <source>
        <strain evidence="3">Cfa_2016G</strain>
        <tissue evidence="3">Leaf</tissue>
    </source>
</reference>
<evidence type="ECO:0000313" key="4">
    <source>
        <dbReference type="Proteomes" id="UP000327013"/>
    </source>
</evidence>
<dbReference type="SUPFAM" id="SSF53474">
    <property type="entry name" value="alpha/beta-Hydrolases"/>
    <property type="match status" value="1"/>
</dbReference>
<dbReference type="Pfam" id="PF07859">
    <property type="entry name" value="Abhydrolase_3"/>
    <property type="match status" value="1"/>
</dbReference>
<dbReference type="OrthoDB" id="408631at2759"/>
<proteinExistence type="inferred from homology"/>
<gene>
    <name evidence="3" type="ORF">FH972_005467</name>
</gene>
<dbReference type="PANTHER" id="PTHR23024:SF582">
    <property type="entry name" value="CARBOXYLESTERASE 12-RELATED"/>
    <property type="match status" value="1"/>
</dbReference>
<feature type="domain" description="Alpha/beta hydrolase fold-3" evidence="2">
    <location>
        <begin position="40"/>
        <end position="101"/>
    </location>
</feature>
<evidence type="ECO:0000313" key="3">
    <source>
        <dbReference type="EMBL" id="KAE8009009.1"/>
    </source>
</evidence>
<dbReference type="Proteomes" id="UP000327013">
    <property type="component" value="Chromosome 2"/>
</dbReference>
<dbReference type="GO" id="GO:0016787">
    <property type="term" value="F:hydrolase activity"/>
    <property type="evidence" value="ECO:0007669"/>
    <property type="project" value="InterPro"/>
</dbReference>
<dbReference type="InterPro" id="IPR029058">
    <property type="entry name" value="AB_hydrolase_fold"/>
</dbReference>
<protein>
    <recommendedName>
        <fullName evidence="2">Alpha/beta hydrolase fold-3 domain-containing protein</fullName>
    </recommendedName>
</protein>
<accession>A0A5N6QSM0</accession>
<dbReference type="AlphaFoldDB" id="A0A5N6QSM0"/>
<dbReference type="InterPro" id="IPR013094">
    <property type="entry name" value="AB_hydrolase_3"/>
</dbReference>
<evidence type="ECO:0000259" key="2">
    <source>
        <dbReference type="Pfam" id="PF07859"/>
    </source>
</evidence>
<organism evidence="3 4">
    <name type="scientific">Carpinus fangiana</name>
    <dbReference type="NCBI Taxonomy" id="176857"/>
    <lineage>
        <taxon>Eukaryota</taxon>
        <taxon>Viridiplantae</taxon>
        <taxon>Streptophyta</taxon>
        <taxon>Embryophyta</taxon>
        <taxon>Tracheophyta</taxon>
        <taxon>Spermatophyta</taxon>
        <taxon>Magnoliopsida</taxon>
        <taxon>eudicotyledons</taxon>
        <taxon>Gunneridae</taxon>
        <taxon>Pentapetalae</taxon>
        <taxon>rosids</taxon>
        <taxon>fabids</taxon>
        <taxon>Fagales</taxon>
        <taxon>Betulaceae</taxon>
        <taxon>Carpinus</taxon>
    </lineage>
</organism>
<dbReference type="Gene3D" id="3.40.50.1820">
    <property type="entry name" value="alpha/beta hydrolase"/>
    <property type="match status" value="1"/>
</dbReference>
<dbReference type="InterPro" id="IPR050466">
    <property type="entry name" value="Carboxylest/Gibb_receptor"/>
</dbReference>
<keyword evidence="4" id="KW-1185">Reference proteome</keyword>
<dbReference type="EMBL" id="CM017322">
    <property type="protein sequence ID" value="KAE8009009.1"/>
    <property type="molecule type" value="Genomic_DNA"/>
</dbReference>
<dbReference type="PANTHER" id="PTHR23024">
    <property type="entry name" value="ARYLACETAMIDE DEACETYLASE"/>
    <property type="match status" value="1"/>
</dbReference>
<comment type="similarity">
    <text evidence="1">Belongs to the 'GDXG' lipolytic enzyme family.</text>
</comment>